<feature type="transmembrane region" description="Helical" evidence="3">
    <location>
        <begin position="552"/>
        <end position="577"/>
    </location>
</feature>
<reference evidence="5 6" key="1">
    <citation type="submission" date="2019-01" db="EMBL/GenBank/DDBJ databases">
        <title>Bacillus sp. M5HDSG1-1, whole genome shotgun sequence.</title>
        <authorList>
            <person name="Tuo L."/>
        </authorList>
    </citation>
    <scope>NUCLEOTIDE SEQUENCE [LARGE SCALE GENOMIC DNA]</scope>
    <source>
        <strain evidence="5 6">M5HDSG1-1</strain>
    </source>
</reference>
<keyword evidence="2" id="KW-0175">Coiled coil</keyword>
<dbReference type="AlphaFoldDB" id="A0A3S2UC18"/>
<accession>A0A3S2UC18</accession>
<evidence type="ECO:0000259" key="4">
    <source>
        <dbReference type="Pfam" id="PF10145"/>
    </source>
</evidence>
<dbReference type="Proteomes" id="UP000288024">
    <property type="component" value="Unassembled WGS sequence"/>
</dbReference>
<gene>
    <name evidence="5" type="ORF">EM808_27450</name>
</gene>
<keyword evidence="3" id="KW-0472">Membrane</keyword>
<sequence length="720" mass="77867">MERIEGMSIGIGLDTTELNRGLTGLKDRLRTVNSEMKANLSAFDRGDRSVASFETKLNGLNRKMQIQEEIAKAARQEYEKMVQEHGEGSKQAEKAARSYNNEVAALNNLRRNISNTERSLTELREEQRRAESGWTQLGQAMDRAGETATDIGKKMGSTGLSLTVGLTTPLLAAAEAAGEVAYEFDKASGVIQAELGLSKEQAKELHGVAKDLWEDGFGDSIEGVSTRIAGVTKSLGELSEVDLSYVNAGLELFESRGWGDQQEALRAVKVMMEQFGMSATEAMDYLTKGFQDNLNFSGEFLDSVSEYSTYFSEFGMTADDMFAKFKAGAEGGAFQLDKVGDAMKEFSLRAKDGSKSSTEAYKALGLNAKEMTKQFNNGGEDAQKAFGKVIKALKKTKDEGDRNAASVGLFGTQFEDLGEKAFNAMLDASKGLKNVEGATKKASDALRDNLGTRATKVWRDFVEDMEPVGEVLLDVAEDVLPKVATSIGSVTGAFADMSPETQKTILAIAGVGAAAGPVLMGVGALTTGIGSLAKTVGPLIPLLGSGAGLTGVLGALTGPVGLTTIGLVGLGAGFIALDKEMDKPIIKSDIFAGKVSESTQKILSEYDKLKEDSNTLLMQMATGNEEVTDEHIANVVTKYQEMSKMILEQLDTRHQEERAKLIEQLNQNETMSKEEKAKTLAEFDEHYSQQRQQVQDNEDKKIEIIKSMQGQTEEERKAGR</sequence>
<keyword evidence="6" id="KW-1185">Reference proteome</keyword>
<feature type="transmembrane region" description="Helical" evidence="3">
    <location>
        <begin position="505"/>
        <end position="532"/>
    </location>
</feature>
<dbReference type="Pfam" id="PF10145">
    <property type="entry name" value="PhageMin_Tail"/>
    <property type="match status" value="1"/>
</dbReference>
<name>A0A3S2UC18_9BACI</name>
<dbReference type="PANTHER" id="PTHR37813:SF1">
    <property type="entry name" value="FELS-2 PROPHAGE PROTEIN"/>
    <property type="match status" value="1"/>
</dbReference>
<dbReference type="PANTHER" id="PTHR37813">
    <property type="entry name" value="FELS-2 PROPHAGE PROTEIN"/>
    <property type="match status" value="1"/>
</dbReference>
<evidence type="ECO:0000256" key="3">
    <source>
        <dbReference type="SAM" id="Phobius"/>
    </source>
</evidence>
<evidence type="ECO:0000313" key="6">
    <source>
        <dbReference type="Proteomes" id="UP000288024"/>
    </source>
</evidence>
<evidence type="ECO:0000256" key="1">
    <source>
        <dbReference type="ARBA" id="ARBA00022612"/>
    </source>
</evidence>
<protein>
    <recommendedName>
        <fullName evidence="4">Phage tail tape measure protein domain-containing protein</fullName>
    </recommendedName>
</protein>
<keyword evidence="1" id="KW-1188">Viral release from host cell</keyword>
<keyword evidence="3" id="KW-1133">Transmembrane helix</keyword>
<feature type="coiled-coil region" evidence="2">
    <location>
        <begin position="57"/>
        <end position="133"/>
    </location>
</feature>
<feature type="domain" description="Phage tail tape measure protein" evidence="4">
    <location>
        <begin position="258"/>
        <end position="411"/>
    </location>
</feature>
<proteinExistence type="predicted"/>
<evidence type="ECO:0000313" key="5">
    <source>
        <dbReference type="EMBL" id="RVT56427.1"/>
    </source>
</evidence>
<feature type="non-terminal residue" evidence="5">
    <location>
        <position position="720"/>
    </location>
</feature>
<organism evidence="5 6">
    <name type="scientific">Niallia taxi</name>
    <dbReference type="NCBI Taxonomy" id="2499688"/>
    <lineage>
        <taxon>Bacteria</taxon>
        <taxon>Bacillati</taxon>
        <taxon>Bacillota</taxon>
        <taxon>Bacilli</taxon>
        <taxon>Bacillales</taxon>
        <taxon>Bacillaceae</taxon>
        <taxon>Niallia</taxon>
    </lineage>
</organism>
<evidence type="ECO:0000256" key="2">
    <source>
        <dbReference type="SAM" id="Coils"/>
    </source>
</evidence>
<dbReference type="RefSeq" id="WP_164849816.1">
    <property type="nucleotide sequence ID" value="NZ_RZTZ01000029.1"/>
</dbReference>
<keyword evidence="3" id="KW-0812">Transmembrane</keyword>
<dbReference type="InterPro" id="IPR010090">
    <property type="entry name" value="Phage_tape_meas"/>
</dbReference>
<dbReference type="EMBL" id="RZTZ01000029">
    <property type="protein sequence ID" value="RVT56427.1"/>
    <property type="molecule type" value="Genomic_DNA"/>
</dbReference>
<comment type="caution">
    <text evidence="5">The sequence shown here is derived from an EMBL/GenBank/DDBJ whole genome shotgun (WGS) entry which is preliminary data.</text>
</comment>